<dbReference type="GO" id="GO:0016114">
    <property type="term" value="P:terpenoid biosynthetic process"/>
    <property type="evidence" value="ECO:0007669"/>
    <property type="project" value="UniProtKB-ARBA"/>
</dbReference>
<dbReference type="InterPro" id="IPR002060">
    <property type="entry name" value="Squ/phyt_synthse"/>
</dbReference>
<evidence type="ECO:0000313" key="2">
    <source>
        <dbReference type="Proteomes" id="UP000318313"/>
    </source>
</evidence>
<gene>
    <name evidence="1" type="primary">crtB_1</name>
    <name evidence="1" type="ORF">Enr17x_10060</name>
</gene>
<dbReference type="SFLD" id="SFLDG01212">
    <property type="entry name" value="Phytoene_synthase_like"/>
    <property type="match status" value="1"/>
</dbReference>
<dbReference type="InterPro" id="IPR017827">
    <property type="entry name" value="HSQ_synthase_HpnC"/>
</dbReference>
<dbReference type="SFLD" id="SFLDS00005">
    <property type="entry name" value="Isoprenoid_Synthase_Type_I"/>
    <property type="match status" value="1"/>
</dbReference>
<dbReference type="AlphaFoldDB" id="A0A518I7B7"/>
<dbReference type="NCBIfam" id="TIGR03464">
    <property type="entry name" value="HpnC"/>
    <property type="match status" value="1"/>
</dbReference>
<dbReference type="SFLD" id="SFLDG01018">
    <property type="entry name" value="Squalene/Phytoene_Synthase_Lik"/>
    <property type="match status" value="1"/>
</dbReference>
<dbReference type="InterPro" id="IPR008949">
    <property type="entry name" value="Isoprenoid_synthase_dom_sf"/>
</dbReference>
<accession>A0A518I7B7</accession>
<dbReference type="Gene3D" id="1.10.600.10">
    <property type="entry name" value="Farnesyl Diphosphate Synthase"/>
    <property type="match status" value="1"/>
</dbReference>
<dbReference type="GO" id="GO:0051996">
    <property type="term" value="F:squalene synthase [NAD(P)H] activity"/>
    <property type="evidence" value="ECO:0007669"/>
    <property type="project" value="InterPro"/>
</dbReference>
<dbReference type="InterPro" id="IPR044843">
    <property type="entry name" value="Trans_IPPS_bact-type"/>
</dbReference>
<sequence length="330" mass="38022">MGTSGEMTVFEQELTAWGPDSSYYEGTDAPIDVEQAREYCRKIALGHYENFPVVSWALPRELRPHFFNVYAFCRWADDLGDEIQDAETSLTLLAWWRSQLEECYQGISGTNADPQTPAPRLHPVFIALAPTIEEFALPQEAFDDLIQAFEQDQRVTEYQSFAQLEEYCQKSANPVGRLVLHLCRSVSPETLAWSDSICTGLQLANFWQDVSRDFDMGRIYLPAEDRGQFGYTIAQLEGNEFNESFQRLMAFEVQRARQFLLDGLPLVAQLPGRLQVDIDLFIRGGLKILDHIERLQFNVWKNRPVVSRFEFAWMLTQSLIRQLFSGSHRK</sequence>
<dbReference type="PANTHER" id="PTHR31480">
    <property type="entry name" value="BIFUNCTIONAL LYCOPENE CYCLASE/PHYTOENE SYNTHASE"/>
    <property type="match status" value="1"/>
</dbReference>
<reference evidence="1 2" key="1">
    <citation type="submission" date="2019-03" db="EMBL/GenBank/DDBJ databases">
        <title>Deep-cultivation of Planctomycetes and their phenomic and genomic characterization uncovers novel biology.</title>
        <authorList>
            <person name="Wiegand S."/>
            <person name="Jogler M."/>
            <person name="Boedeker C."/>
            <person name="Pinto D."/>
            <person name="Vollmers J."/>
            <person name="Rivas-Marin E."/>
            <person name="Kohn T."/>
            <person name="Peeters S.H."/>
            <person name="Heuer A."/>
            <person name="Rast P."/>
            <person name="Oberbeckmann S."/>
            <person name="Bunk B."/>
            <person name="Jeske O."/>
            <person name="Meyerdierks A."/>
            <person name="Storesund J.E."/>
            <person name="Kallscheuer N."/>
            <person name="Luecker S."/>
            <person name="Lage O.M."/>
            <person name="Pohl T."/>
            <person name="Merkel B.J."/>
            <person name="Hornburger P."/>
            <person name="Mueller R.-W."/>
            <person name="Bruemmer F."/>
            <person name="Labrenz M."/>
            <person name="Spormann A.M."/>
            <person name="Op den Camp H."/>
            <person name="Overmann J."/>
            <person name="Amann R."/>
            <person name="Jetten M.S.M."/>
            <person name="Mascher T."/>
            <person name="Medema M.H."/>
            <person name="Devos D.P."/>
            <person name="Kaster A.-K."/>
            <person name="Ovreas L."/>
            <person name="Rohde M."/>
            <person name="Galperin M.Y."/>
            <person name="Jogler C."/>
        </authorList>
    </citation>
    <scope>NUCLEOTIDE SEQUENCE [LARGE SCALE GENOMIC DNA]</scope>
    <source>
        <strain evidence="1 2">Enr17</strain>
    </source>
</reference>
<organism evidence="1 2">
    <name type="scientific">Gimesia fumaroli</name>
    <dbReference type="NCBI Taxonomy" id="2527976"/>
    <lineage>
        <taxon>Bacteria</taxon>
        <taxon>Pseudomonadati</taxon>
        <taxon>Planctomycetota</taxon>
        <taxon>Planctomycetia</taxon>
        <taxon>Planctomycetales</taxon>
        <taxon>Planctomycetaceae</taxon>
        <taxon>Gimesia</taxon>
    </lineage>
</organism>
<dbReference type="KEGG" id="gfm:Enr17x_10060"/>
<name>A0A518I7B7_9PLAN</name>
<dbReference type="EMBL" id="CP037452">
    <property type="protein sequence ID" value="QDV48991.1"/>
    <property type="molecule type" value="Genomic_DNA"/>
</dbReference>
<dbReference type="GO" id="GO:0004311">
    <property type="term" value="F:geranylgeranyl diphosphate synthase activity"/>
    <property type="evidence" value="ECO:0007669"/>
    <property type="project" value="InterPro"/>
</dbReference>
<dbReference type="Proteomes" id="UP000318313">
    <property type="component" value="Chromosome"/>
</dbReference>
<proteinExistence type="predicted"/>
<dbReference type="CDD" id="cd00683">
    <property type="entry name" value="Trans_IPPS_HH"/>
    <property type="match status" value="1"/>
</dbReference>
<protein>
    <submittedName>
        <fullName evidence="1">All-trans-phytoene synthase</fullName>
    </submittedName>
</protein>
<evidence type="ECO:0000313" key="1">
    <source>
        <dbReference type="EMBL" id="QDV48991.1"/>
    </source>
</evidence>
<dbReference type="Pfam" id="PF00494">
    <property type="entry name" value="SQS_PSY"/>
    <property type="match status" value="1"/>
</dbReference>
<dbReference type="SUPFAM" id="SSF48576">
    <property type="entry name" value="Terpenoid synthases"/>
    <property type="match status" value="1"/>
</dbReference>
<keyword evidence="2" id="KW-1185">Reference proteome</keyword>
<dbReference type="InterPro" id="IPR033904">
    <property type="entry name" value="Trans_IPPS_HH"/>
</dbReference>